<dbReference type="PANTHER" id="PTHR48104">
    <property type="entry name" value="METACASPASE-4"/>
    <property type="match status" value="1"/>
</dbReference>
<feature type="compositionally biased region" description="Basic and acidic residues" evidence="2">
    <location>
        <begin position="506"/>
        <end position="547"/>
    </location>
</feature>
<organism evidence="4 5">
    <name type="scientific">Seminavis robusta</name>
    <dbReference type="NCBI Taxonomy" id="568900"/>
    <lineage>
        <taxon>Eukaryota</taxon>
        <taxon>Sar</taxon>
        <taxon>Stramenopiles</taxon>
        <taxon>Ochrophyta</taxon>
        <taxon>Bacillariophyta</taxon>
        <taxon>Bacillariophyceae</taxon>
        <taxon>Bacillariophycidae</taxon>
        <taxon>Naviculales</taxon>
        <taxon>Naviculaceae</taxon>
        <taxon>Seminavis</taxon>
    </lineage>
</organism>
<dbReference type="GO" id="GO:0006508">
    <property type="term" value="P:proteolysis"/>
    <property type="evidence" value="ECO:0007669"/>
    <property type="project" value="InterPro"/>
</dbReference>
<feature type="compositionally biased region" description="Basic and acidic residues" evidence="2">
    <location>
        <begin position="460"/>
        <end position="478"/>
    </location>
</feature>
<evidence type="ECO:0000256" key="1">
    <source>
        <dbReference type="ARBA" id="ARBA00009005"/>
    </source>
</evidence>
<name>A0A9N8HV35_9STRA</name>
<feature type="region of interest" description="Disordered" evidence="2">
    <location>
        <begin position="410"/>
        <end position="478"/>
    </location>
</feature>
<evidence type="ECO:0000313" key="4">
    <source>
        <dbReference type="EMBL" id="CAB9523813.1"/>
    </source>
</evidence>
<feature type="compositionally biased region" description="Polar residues" evidence="2">
    <location>
        <begin position="614"/>
        <end position="623"/>
    </location>
</feature>
<sequence length="623" mass="70633">MVEKKTSMVEKGRSRSETPKGTKEALPKNRPRSRSREPPPVKDLPPSKSVPLPPKPKAIPPYMGMPLEEVINNLPLTKVHEYDDDDDFEKQVKRCVPSEFVLIASQDEISKAQEDYAAMEHFKIKPPEGKKRWLNQEQAGSVATCALLQLMYEHPNAWVAKEVKKENKEDKDKEKTQEESKEESQEKEEGDANQEGKEFFTTEQILHEMQDRIKTCSHQDANPTISSSRPLGPPRLDEGVYAPYYVVPPKYVKGTRRALLIGVVTGEGKDLRGPINDLKNIQRFLINHCGFLPENITMLQDTKKVPPEQRPTKKNILNGWKTIIEQSQPYDVNFIQFSGHGNRDYNNLYIMPSDYKKNGYIVDDIILNNLIKAMPRHVYTTFLVDCCYSGTVGELPYILKASSGGEQELQSNFDTTKLKSNNKKDKDSKSNSKGGKRQRRASQTIEKFYDMDTKEEAEEKEAQAEKDEANGKKNEGKLIKKARKLKRNLMHFDPMKLVKLVAESSKKAAEKLDKGIEKVVDSAKGSKSDKKAAKEADKKTKEEKEAAELQSSNTPMKKVKLKDGTYTMTPIRNNKNKRDKSPIRERSGGTTAPDEGTTPDRDRSKSPLKHRTSKTPSSPVRSK</sequence>
<gene>
    <name evidence="4" type="ORF">SEMRO_1459_G274480.1</name>
</gene>
<evidence type="ECO:0000259" key="3">
    <source>
        <dbReference type="Pfam" id="PF00656"/>
    </source>
</evidence>
<comment type="similarity">
    <text evidence="1">Belongs to the peptidase C14B family.</text>
</comment>
<dbReference type="AlphaFoldDB" id="A0A9N8HV35"/>
<feature type="compositionally biased region" description="Basic and acidic residues" evidence="2">
    <location>
        <begin position="163"/>
        <end position="184"/>
    </location>
</feature>
<feature type="region of interest" description="Disordered" evidence="2">
    <location>
        <begin position="163"/>
        <end position="197"/>
    </location>
</feature>
<dbReference type="Gene3D" id="3.40.50.12660">
    <property type="match status" value="1"/>
</dbReference>
<dbReference type="Proteomes" id="UP001153069">
    <property type="component" value="Unassembled WGS sequence"/>
</dbReference>
<feature type="domain" description="Peptidase C14 caspase" evidence="3">
    <location>
        <begin position="256"/>
        <end position="428"/>
    </location>
</feature>
<protein>
    <submittedName>
        <fullName evidence="4">Metacaspase-1</fullName>
    </submittedName>
</protein>
<dbReference type="Pfam" id="PF00656">
    <property type="entry name" value="Peptidase_C14"/>
    <property type="match status" value="1"/>
</dbReference>
<evidence type="ECO:0000313" key="5">
    <source>
        <dbReference type="Proteomes" id="UP001153069"/>
    </source>
</evidence>
<proteinExistence type="inferred from homology"/>
<dbReference type="InterPro" id="IPR050452">
    <property type="entry name" value="Metacaspase"/>
</dbReference>
<dbReference type="EMBL" id="CAICTM010001457">
    <property type="protein sequence ID" value="CAB9523813.1"/>
    <property type="molecule type" value="Genomic_DNA"/>
</dbReference>
<keyword evidence="5" id="KW-1185">Reference proteome</keyword>
<dbReference type="GO" id="GO:0004197">
    <property type="term" value="F:cysteine-type endopeptidase activity"/>
    <property type="evidence" value="ECO:0007669"/>
    <property type="project" value="InterPro"/>
</dbReference>
<feature type="region of interest" description="Disordered" evidence="2">
    <location>
        <begin position="1"/>
        <end position="61"/>
    </location>
</feature>
<reference evidence="4" key="1">
    <citation type="submission" date="2020-06" db="EMBL/GenBank/DDBJ databases">
        <authorList>
            <consortium name="Plant Systems Biology data submission"/>
        </authorList>
    </citation>
    <scope>NUCLEOTIDE SEQUENCE</scope>
    <source>
        <strain evidence="4">D6</strain>
    </source>
</reference>
<evidence type="ECO:0000256" key="2">
    <source>
        <dbReference type="SAM" id="MobiDB-lite"/>
    </source>
</evidence>
<comment type="caution">
    <text evidence="4">The sequence shown here is derived from an EMBL/GenBank/DDBJ whole genome shotgun (WGS) entry which is preliminary data.</text>
</comment>
<feature type="compositionally biased region" description="Basic and acidic residues" evidence="2">
    <location>
        <begin position="1"/>
        <end position="27"/>
    </location>
</feature>
<dbReference type="InterPro" id="IPR011600">
    <property type="entry name" value="Pept_C14_caspase"/>
</dbReference>
<accession>A0A9N8HV35</accession>
<dbReference type="GO" id="GO:0005737">
    <property type="term" value="C:cytoplasm"/>
    <property type="evidence" value="ECO:0007669"/>
    <property type="project" value="TreeGrafter"/>
</dbReference>
<feature type="region of interest" description="Disordered" evidence="2">
    <location>
        <begin position="506"/>
        <end position="623"/>
    </location>
</feature>
<dbReference type="PANTHER" id="PTHR48104:SF30">
    <property type="entry name" value="METACASPASE-1"/>
    <property type="match status" value="1"/>
</dbReference>
<dbReference type="OrthoDB" id="3223806at2759"/>